<evidence type="ECO:0000313" key="3">
    <source>
        <dbReference type="Proteomes" id="UP000000496"/>
    </source>
</evidence>
<dbReference type="EMBL" id="FR872582">
    <property type="protein sequence ID" value="CCB88607.1"/>
    <property type="molecule type" value="Genomic_DNA"/>
</dbReference>
<dbReference type="InterPro" id="IPR043472">
    <property type="entry name" value="Macro_dom-like"/>
</dbReference>
<gene>
    <name evidence="2" type="ordered locus">SNE_A07300</name>
</gene>
<reference key="1">
    <citation type="journal article" date="2011" name="Mol. Biol. Evol.">
        <title>Unity in variety -- the pan-genome of the Chlamydiae.</title>
        <authorList>
            <person name="Collingro A."/>
            <person name="Tischler P."/>
            <person name="Weinmaier T."/>
            <person name="Penz T."/>
            <person name="Heinz E."/>
            <person name="Brunham R.C."/>
            <person name="Read T.D."/>
            <person name="Bavoil P.M."/>
            <person name="Sachse K."/>
            <person name="Kahane S."/>
            <person name="Friedman M.G."/>
            <person name="Rattei T."/>
            <person name="Myers G.S.A."/>
            <person name="Horn M."/>
        </authorList>
    </citation>
    <scope>NUCLEOTIDE SEQUENCE</scope>
    <source>
        <strain>Z</strain>
    </source>
</reference>
<dbReference type="InterPro" id="IPR019261">
    <property type="entry name" value="PARG_cat_microbial"/>
</dbReference>
<dbReference type="Pfam" id="PF10021">
    <property type="entry name" value="PARG_cat_microb"/>
    <property type="match status" value="1"/>
</dbReference>
<proteinExistence type="predicted"/>
<reference evidence="2 3" key="2">
    <citation type="journal article" date="2011" name="Mol. Biol. Evol.">
        <title>Unity in variety--the pan-genome of the Chlamydiae.</title>
        <authorList>
            <person name="Collingro A."/>
            <person name="Tischler P."/>
            <person name="Weinmaier T."/>
            <person name="Penz T."/>
            <person name="Heinz E."/>
            <person name="Brunham R.C."/>
            <person name="Read T.D."/>
            <person name="Bavoil P.M."/>
            <person name="Sachse K."/>
            <person name="Kahane S."/>
            <person name="Friedman M.G."/>
            <person name="Rattei T."/>
            <person name="Myers G.S."/>
            <person name="Horn M."/>
        </authorList>
    </citation>
    <scope>NUCLEOTIDE SEQUENCE [LARGE SCALE GENOMIC DNA]</scope>
    <source>
        <strain evidence="3">ATCC VR-1471 / Z</strain>
    </source>
</reference>
<dbReference type="eggNOG" id="COG4295">
    <property type="taxonomic scope" value="Bacteria"/>
</dbReference>
<evidence type="ECO:0000259" key="1">
    <source>
        <dbReference type="Pfam" id="PF10021"/>
    </source>
</evidence>
<dbReference type="STRING" id="331113.SNE_A07300"/>
<name>F8L790_SIMNZ</name>
<accession>F8L790</accession>
<dbReference type="Proteomes" id="UP000000496">
    <property type="component" value="Chromosome gsn.131"/>
</dbReference>
<keyword evidence="3" id="KW-1185">Reference proteome</keyword>
<dbReference type="PANTHER" id="PTHR35596:SF1">
    <property type="entry name" value="MICROBIAL-TYPE PARG CATALYTIC DOMAIN-CONTAINING PROTEIN"/>
    <property type="match status" value="1"/>
</dbReference>
<evidence type="ECO:0000313" key="2">
    <source>
        <dbReference type="EMBL" id="CCB88607.1"/>
    </source>
</evidence>
<feature type="domain" description="Microbial-type PARG catalytic" evidence="1">
    <location>
        <begin position="108"/>
        <end position="253"/>
    </location>
</feature>
<organism evidence="2 3">
    <name type="scientific">Simkania negevensis (strain ATCC VR-1471 / DSM 27360 / Z)</name>
    <dbReference type="NCBI Taxonomy" id="331113"/>
    <lineage>
        <taxon>Bacteria</taxon>
        <taxon>Pseudomonadati</taxon>
        <taxon>Chlamydiota</taxon>
        <taxon>Chlamydiia</taxon>
        <taxon>Parachlamydiales</taxon>
        <taxon>Simkaniaceae</taxon>
        <taxon>Simkania</taxon>
    </lineage>
</organism>
<dbReference type="HOGENOM" id="CLU_741657_0_0_0"/>
<dbReference type="InterPro" id="IPR012664">
    <property type="entry name" value="CHP02452"/>
</dbReference>
<dbReference type="RefSeq" id="WP_013943074.1">
    <property type="nucleotide sequence ID" value="NC_015713.1"/>
</dbReference>
<dbReference type="AlphaFoldDB" id="F8L790"/>
<dbReference type="NCBIfam" id="TIGR02452">
    <property type="entry name" value="TIGR02452 family protein"/>
    <property type="match status" value="1"/>
</dbReference>
<dbReference type="PANTHER" id="PTHR35596">
    <property type="entry name" value="DUF2263 DOMAIN-CONTAINING PROTEIN"/>
    <property type="match status" value="1"/>
</dbReference>
<protein>
    <recommendedName>
        <fullName evidence="1">Microbial-type PARG catalytic domain-containing protein</fullName>
    </recommendedName>
</protein>
<dbReference type="Gene3D" id="3.40.220.10">
    <property type="entry name" value="Leucine Aminopeptidase, subunit E, domain 1"/>
    <property type="match status" value="1"/>
</dbReference>
<dbReference type="OrthoDB" id="9806181at2"/>
<sequence length="373" mass="42255">MSTVNPPDSSKTESTRIVYYYPNQPLRTNLNHTISTISSYVPEMQPFSWLKIPLEWFRSLINSIFRFFEKASAKNLEAKKPLESQKDSVPTPPKQDLGDMTVLQTIFEETKQALDQGFYLLPDKTKVCLNLEPMKKSTKVWTHNDLHAATDLTGLPTYKTIFETLDSDTIVAGLKLLDEGLNPLLLNMANRYSPGGGVTRGCLAQEEELCRKSALYASINPPDNPHIATQMGKHYLIPEHGCIYTAHVPVIRERKDGYFTWIASPQELSFVSSAAYDCRPKSTQYNPTGKDFEEGMRLKIRSQIRCALKHGHDSLVLGAYGCGAFMQDPKQVSTWYKEELAPYQQYFKKICFAVLIARPSDQANYDSFHALFS</sequence>
<dbReference type="KEGG" id="sng:SNE_A07300"/>